<keyword evidence="7 8" id="KW-0472">Membrane</keyword>
<evidence type="ECO:0000313" key="11">
    <source>
        <dbReference type="EMBL" id="PTQ54654.1"/>
    </source>
</evidence>
<feature type="transmembrane region" description="Helical" evidence="8">
    <location>
        <begin position="56"/>
        <end position="80"/>
    </location>
</feature>
<evidence type="ECO:0000256" key="6">
    <source>
        <dbReference type="ARBA" id="ARBA00022989"/>
    </source>
</evidence>
<sequence>MHFENVVAHPEIVVQATIESVYMVLLSLFFSVLIGIPLGVLLIITSPGHLWPKRWLNEALGAVVNVFRSVPYIVLILWTIPVSRALIGTSYGTNAAIISLVAGAAPFFARLVESAMREVGRGVIEAAQAMGARTVDIIWKVLIPESLPGIVSGITVTAVALVSYSAMAGLVAGGGLGALAWNEGYNSFKNDILLVATVLLIAIVQVLQWIGDRIVRRLDRR</sequence>
<dbReference type="STRING" id="1484.SA87_07965"/>
<dbReference type="GO" id="GO:0005886">
    <property type="term" value="C:plasma membrane"/>
    <property type="evidence" value="ECO:0007669"/>
    <property type="project" value="UniProtKB-SubCell"/>
</dbReference>
<dbReference type="InterPro" id="IPR000515">
    <property type="entry name" value="MetI-like"/>
</dbReference>
<dbReference type="AlphaFoldDB" id="A0A132MGB8"/>
<reference evidence="11 13" key="2">
    <citation type="submission" date="2017-08" db="EMBL/GenBank/DDBJ databases">
        <title>Burning lignite coal seam in the remote Altai Mountains harbors a hydrogen-driven thermophilic microbial community.</title>
        <authorList>
            <person name="Kadnikov V.V."/>
            <person name="Mardanov A.V."/>
            <person name="Ivasenko D."/>
            <person name="Beletsky A.V."/>
            <person name="Karnachuk O.V."/>
            <person name="Ravin N.V."/>
        </authorList>
    </citation>
    <scope>NUCLEOTIDE SEQUENCE [LARGE SCALE GENOMIC DNA]</scope>
    <source>
        <strain evidence="11">AL33</strain>
    </source>
</reference>
<dbReference type="SUPFAM" id="SSF161098">
    <property type="entry name" value="MetI-like"/>
    <property type="match status" value="1"/>
</dbReference>
<keyword evidence="4" id="KW-1003">Cell membrane</keyword>
<dbReference type="Proteomes" id="UP000244180">
    <property type="component" value="Unassembled WGS sequence"/>
</dbReference>
<proteinExistence type="inferred from homology"/>
<dbReference type="InterPro" id="IPR051322">
    <property type="entry name" value="AA_ABC_Transporter_Permease"/>
</dbReference>
<protein>
    <submittedName>
        <fullName evidence="10">Metal ABC transporter permease</fullName>
    </submittedName>
    <submittedName>
        <fullName evidence="11">Methionine ABC transporter permease protein</fullName>
    </submittedName>
</protein>
<dbReference type="EMBL" id="JXBB01000002">
    <property type="protein sequence ID" value="OAR05296.1"/>
    <property type="molecule type" value="Genomic_DNA"/>
</dbReference>
<keyword evidence="6 8" id="KW-1133">Transmembrane helix</keyword>
<evidence type="ECO:0000256" key="8">
    <source>
        <dbReference type="RuleBase" id="RU363032"/>
    </source>
</evidence>
<dbReference type="EMBL" id="PEBV01000002">
    <property type="protein sequence ID" value="PTQ54654.1"/>
    <property type="molecule type" value="Genomic_DNA"/>
</dbReference>
<feature type="transmembrane region" description="Helical" evidence="8">
    <location>
        <begin position="20"/>
        <end position="44"/>
    </location>
</feature>
<evidence type="ECO:0000256" key="5">
    <source>
        <dbReference type="ARBA" id="ARBA00022692"/>
    </source>
</evidence>
<dbReference type="GO" id="GO:0048473">
    <property type="term" value="P:D-methionine transmembrane transport"/>
    <property type="evidence" value="ECO:0007669"/>
    <property type="project" value="TreeGrafter"/>
</dbReference>
<comment type="similarity">
    <text evidence="2">Belongs to the binding-protein-dependent transport system permease family. CysTW subfamily.</text>
</comment>
<organism evidence="11 13">
    <name type="scientific">Hydrogenibacillus schlegelii</name>
    <name type="common">Bacillus schlegelii</name>
    <dbReference type="NCBI Taxonomy" id="1484"/>
    <lineage>
        <taxon>Bacteria</taxon>
        <taxon>Bacillati</taxon>
        <taxon>Bacillota</taxon>
        <taxon>Bacilli</taxon>
        <taxon>Bacillales</taxon>
        <taxon>Bacillales Family X. Incertae Sedis</taxon>
        <taxon>Hydrogenibacillus</taxon>
    </lineage>
</organism>
<evidence type="ECO:0000313" key="10">
    <source>
        <dbReference type="EMBL" id="OAR05296.1"/>
    </source>
</evidence>
<gene>
    <name evidence="11" type="ORF">HSCHL_2245</name>
    <name evidence="10" type="ORF">SA87_07965</name>
</gene>
<comment type="caution">
    <text evidence="11">The sequence shown here is derived from an EMBL/GenBank/DDBJ whole genome shotgun (WGS) entry which is preliminary data.</text>
</comment>
<dbReference type="Gene3D" id="1.10.3720.10">
    <property type="entry name" value="MetI-like"/>
    <property type="match status" value="1"/>
</dbReference>
<keyword evidence="3 8" id="KW-0813">Transport</keyword>
<dbReference type="Pfam" id="PF00528">
    <property type="entry name" value="BPD_transp_1"/>
    <property type="match status" value="1"/>
</dbReference>
<evidence type="ECO:0000256" key="4">
    <source>
        <dbReference type="ARBA" id="ARBA00022475"/>
    </source>
</evidence>
<evidence type="ECO:0000256" key="7">
    <source>
        <dbReference type="ARBA" id="ARBA00023136"/>
    </source>
</evidence>
<comment type="subcellular location">
    <subcellularLocation>
        <location evidence="1 8">Cell membrane</location>
        <topology evidence="1 8">Multi-pass membrane protein</topology>
    </subcellularLocation>
</comment>
<dbReference type="InterPro" id="IPR035906">
    <property type="entry name" value="MetI-like_sf"/>
</dbReference>
<evidence type="ECO:0000256" key="2">
    <source>
        <dbReference type="ARBA" id="ARBA00007069"/>
    </source>
</evidence>
<feature type="domain" description="ABC transmembrane type-1" evidence="9">
    <location>
        <begin position="17"/>
        <end position="211"/>
    </location>
</feature>
<feature type="transmembrane region" description="Helical" evidence="8">
    <location>
        <begin position="150"/>
        <end position="172"/>
    </location>
</feature>
<accession>A0A132MGB8</accession>
<keyword evidence="12" id="KW-1185">Reference proteome</keyword>
<evidence type="ECO:0000256" key="3">
    <source>
        <dbReference type="ARBA" id="ARBA00022448"/>
    </source>
</evidence>
<evidence type="ECO:0000313" key="13">
    <source>
        <dbReference type="Proteomes" id="UP000244180"/>
    </source>
</evidence>
<reference evidence="10 12" key="1">
    <citation type="submission" date="2015-09" db="EMBL/GenBank/DDBJ databases">
        <title>Draft genome sequence of Hydrogenibacillus schlegelii DSM 2000.</title>
        <authorList>
            <person name="Hemp J."/>
        </authorList>
    </citation>
    <scope>NUCLEOTIDE SEQUENCE [LARGE SCALE GENOMIC DNA]</scope>
    <source>
        <strain evidence="10 12">MA 48</strain>
    </source>
</reference>
<evidence type="ECO:0000259" key="9">
    <source>
        <dbReference type="PROSITE" id="PS50928"/>
    </source>
</evidence>
<dbReference type="PANTHER" id="PTHR30450">
    <property type="entry name" value="ABC TRANSPORTER PERMEASE"/>
    <property type="match status" value="1"/>
</dbReference>
<evidence type="ECO:0000256" key="1">
    <source>
        <dbReference type="ARBA" id="ARBA00004651"/>
    </source>
</evidence>
<keyword evidence="5 8" id="KW-0812">Transmembrane</keyword>
<dbReference type="PROSITE" id="PS50928">
    <property type="entry name" value="ABC_TM1"/>
    <property type="match status" value="1"/>
</dbReference>
<dbReference type="FunFam" id="1.10.3720.10:FF:000002">
    <property type="entry name" value="D-methionine ABC transporter permease MetI"/>
    <property type="match status" value="1"/>
</dbReference>
<feature type="transmembrane region" description="Helical" evidence="8">
    <location>
        <begin position="192"/>
        <end position="211"/>
    </location>
</feature>
<dbReference type="PANTHER" id="PTHR30450:SF1">
    <property type="entry name" value="D-METHIONINE TRANSPORT SYSTEM PERMEASE PROTEIN METI-RELATED"/>
    <property type="match status" value="1"/>
</dbReference>
<feature type="transmembrane region" description="Helical" evidence="8">
    <location>
        <begin position="92"/>
        <end position="112"/>
    </location>
</feature>
<dbReference type="CDD" id="cd06261">
    <property type="entry name" value="TM_PBP2"/>
    <property type="match status" value="1"/>
</dbReference>
<dbReference type="Proteomes" id="UP000243024">
    <property type="component" value="Unassembled WGS sequence"/>
</dbReference>
<evidence type="ECO:0000313" key="12">
    <source>
        <dbReference type="Proteomes" id="UP000243024"/>
    </source>
</evidence>
<name>A0A132MGB8_HYDSH</name>